<keyword evidence="3" id="KW-1185">Reference proteome</keyword>
<feature type="transmembrane region" description="Helical" evidence="1">
    <location>
        <begin position="93"/>
        <end position="118"/>
    </location>
</feature>
<keyword evidence="1" id="KW-0472">Membrane</keyword>
<dbReference type="OrthoDB" id="9803065at2"/>
<dbReference type="PANTHER" id="PTHR31272">
    <property type="entry name" value="CYTOCHROME C-TYPE BIOGENESIS PROTEIN HI_1454-RELATED"/>
    <property type="match status" value="1"/>
</dbReference>
<dbReference type="PANTHER" id="PTHR31272:SF4">
    <property type="entry name" value="CYTOCHROME C-TYPE BIOGENESIS PROTEIN HI_1454-RELATED"/>
    <property type="match status" value="1"/>
</dbReference>
<protein>
    <submittedName>
        <fullName evidence="2">Cytochrome c-type biogenesis protein</fullName>
    </submittedName>
</protein>
<dbReference type="InterPro" id="IPR051790">
    <property type="entry name" value="Cytochrome_c-biogenesis_DsbD"/>
</dbReference>
<dbReference type="RefSeq" id="WP_141924531.1">
    <property type="nucleotide sequence ID" value="NZ_VFQC01000001.1"/>
</dbReference>
<evidence type="ECO:0000313" key="3">
    <source>
        <dbReference type="Proteomes" id="UP000317422"/>
    </source>
</evidence>
<feature type="transmembrane region" description="Helical" evidence="1">
    <location>
        <begin position="158"/>
        <end position="175"/>
    </location>
</feature>
<reference evidence="2 3" key="1">
    <citation type="submission" date="2019-06" db="EMBL/GenBank/DDBJ databases">
        <title>Sequencing the genomes of 1000 actinobacteria strains.</title>
        <authorList>
            <person name="Klenk H.-P."/>
        </authorList>
    </citation>
    <scope>NUCLEOTIDE SEQUENCE [LARGE SCALE GENOMIC DNA]</scope>
    <source>
        <strain evidence="2 3">DSM 45015</strain>
    </source>
</reference>
<feature type="transmembrane region" description="Helical" evidence="1">
    <location>
        <begin position="124"/>
        <end position="146"/>
    </location>
</feature>
<feature type="transmembrane region" description="Helical" evidence="1">
    <location>
        <begin position="195"/>
        <end position="216"/>
    </location>
</feature>
<organism evidence="2 3">
    <name type="scientific">Haloactinospora alba</name>
    <dbReference type="NCBI Taxonomy" id="405555"/>
    <lineage>
        <taxon>Bacteria</taxon>
        <taxon>Bacillati</taxon>
        <taxon>Actinomycetota</taxon>
        <taxon>Actinomycetes</taxon>
        <taxon>Streptosporangiales</taxon>
        <taxon>Nocardiopsidaceae</taxon>
        <taxon>Haloactinospora</taxon>
    </lineage>
</organism>
<dbReference type="AlphaFoldDB" id="A0A543NMR6"/>
<gene>
    <name evidence="2" type="ORF">FHX37_3119</name>
</gene>
<accession>A0A543NMR6</accession>
<sequence>MIAETVLQGSLLLAVPLAFAAGLVSFLSPCVLPLVPGYLSYVTGLTGADIAASRRTAQPEPAAAGGSAGTATAGTDLDTELAARRWTMLAGSALFIAGFTLVFVLVGVFVGGIGGVLLDYAEPVTRVLGAVTILLGLAFMGVVPGFNREFRIHRLPKAGLAGAPLLGVLFGLGWTPCIGPTLAAVQTLAFTEGSAARGAVLSLFYCLGLGLPFIAASLLYRRALGAFDWVKRHYRTVTAAGGAMLVLVGLLLVTGVWTDLTAIMQRWTADFTTVI</sequence>
<name>A0A543NMR6_9ACTN</name>
<evidence type="ECO:0000256" key="1">
    <source>
        <dbReference type="SAM" id="Phobius"/>
    </source>
</evidence>
<keyword evidence="1" id="KW-0812">Transmembrane</keyword>
<proteinExistence type="predicted"/>
<evidence type="ECO:0000313" key="2">
    <source>
        <dbReference type="EMBL" id="TQN33120.1"/>
    </source>
</evidence>
<comment type="caution">
    <text evidence="2">The sequence shown here is derived from an EMBL/GenBank/DDBJ whole genome shotgun (WGS) entry which is preliminary data.</text>
</comment>
<dbReference type="Proteomes" id="UP000317422">
    <property type="component" value="Unassembled WGS sequence"/>
</dbReference>
<dbReference type="EMBL" id="VFQC01000001">
    <property type="protein sequence ID" value="TQN33120.1"/>
    <property type="molecule type" value="Genomic_DNA"/>
</dbReference>
<keyword evidence="1" id="KW-1133">Transmembrane helix</keyword>
<feature type="transmembrane region" description="Helical" evidence="1">
    <location>
        <begin position="237"/>
        <end position="257"/>
    </location>
</feature>